<evidence type="ECO:0000313" key="3">
    <source>
        <dbReference type="Proteomes" id="UP000244005"/>
    </source>
</evidence>
<keyword evidence="3" id="KW-1185">Reference proteome</keyword>
<accession>A0A2R6WCM2</accession>
<sequence>MATMASRRTSRADSRESKKPKVAPDGKTCAHVECKFRPSGFVSSQIPIADDSWQGHTEAQQPGREEQLDAKPVCLRSWRPTLIRCSTPAARFADKTRPIEARSHVIGSEVPRRRIDSITPANSRFHSMLRTKRRGLTSTSNLERREILEVVK</sequence>
<gene>
    <name evidence="2" type="ORF">MARPO_0109s0029</name>
</gene>
<dbReference type="Proteomes" id="UP000244005">
    <property type="component" value="Unassembled WGS sequence"/>
</dbReference>
<feature type="region of interest" description="Disordered" evidence="1">
    <location>
        <begin position="47"/>
        <end position="68"/>
    </location>
</feature>
<name>A0A2R6WCM2_MARPO</name>
<dbReference type="AlphaFoldDB" id="A0A2R6WCM2"/>
<evidence type="ECO:0000313" key="2">
    <source>
        <dbReference type="EMBL" id="PTQ31598.1"/>
    </source>
</evidence>
<feature type="compositionally biased region" description="Basic and acidic residues" evidence="1">
    <location>
        <begin position="10"/>
        <end position="28"/>
    </location>
</feature>
<feature type="region of interest" description="Disordered" evidence="1">
    <location>
        <begin position="1"/>
        <end position="28"/>
    </location>
</feature>
<dbReference type="EMBL" id="KZ772781">
    <property type="protein sequence ID" value="PTQ31598.1"/>
    <property type="molecule type" value="Genomic_DNA"/>
</dbReference>
<proteinExistence type="predicted"/>
<evidence type="ECO:0000256" key="1">
    <source>
        <dbReference type="SAM" id="MobiDB-lite"/>
    </source>
</evidence>
<reference evidence="3" key="1">
    <citation type="journal article" date="2017" name="Cell">
        <title>Insights into land plant evolution garnered from the Marchantia polymorpha genome.</title>
        <authorList>
            <person name="Bowman J.L."/>
            <person name="Kohchi T."/>
            <person name="Yamato K.T."/>
            <person name="Jenkins J."/>
            <person name="Shu S."/>
            <person name="Ishizaki K."/>
            <person name="Yamaoka S."/>
            <person name="Nishihama R."/>
            <person name="Nakamura Y."/>
            <person name="Berger F."/>
            <person name="Adam C."/>
            <person name="Aki S.S."/>
            <person name="Althoff F."/>
            <person name="Araki T."/>
            <person name="Arteaga-Vazquez M.A."/>
            <person name="Balasubrmanian S."/>
            <person name="Barry K."/>
            <person name="Bauer D."/>
            <person name="Boehm C.R."/>
            <person name="Briginshaw L."/>
            <person name="Caballero-Perez J."/>
            <person name="Catarino B."/>
            <person name="Chen F."/>
            <person name="Chiyoda S."/>
            <person name="Chovatia M."/>
            <person name="Davies K.M."/>
            <person name="Delmans M."/>
            <person name="Demura T."/>
            <person name="Dierschke T."/>
            <person name="Dolan L."/>
            <person name="Dorantes-Acosta A.E."/>
            <person name="Eklund D.M."/>
            <person name="Florent S.N."/>
            <person name="Flores-Sandoval E."/>
            <person name="Fujiyama A."/>
            <person name="Fukuzawa H."/>
            <person name="Galik B."/>
            <person name="Grimanelli D."/>
            <person name="Grimwood J."/>
            <person name="Grossniklaus U."/>
            <person name="Hamada T."/>
            <person name="Haseloff J."/>
            <person name="Hetherington A.J."/>
            <person name="Higo A."/>
            <person name="Hirakawa Y."/>
            <person name="Hundley H.N."/>
            <person name="Ikeda Y."/>
            <person name="Inoue K."/>
            <person name="Inoue S.I."/>
            <person name="Ishida S."/>
            <person name="Jia Q."/>
            <person name="Kakita M."/>
            <person name="Kanazawa T."/>
            <person name="Kawai Y."/>
            <person name="Kawashima T."/>
            <person name="Kennedy M."/>
            <person name="Kinose K."/>
            <person name="Kinoshita T."/>
            <person name="Kohara Y."/>
            <person name="Koide E."/>
            <person name="Komatsu K."/>
            <person name="Kopischke S."/>
            <person name="Kubo M."/>
            <person name="Kyozuka J."/>
            <person name="Lagercrantz U."/>
            <person name="Lin S.S."/>
            <person name="Lindquist E."/>
            <person name="Lipzen A.M."/>
            <person name="Lu C.W."/>
            <person name="De Luna E."/>
            <person name="Martienssen R.A."/>
            <person name="Minamino N."/>
            <person name="Mizutani M."/>
            <person name="Mizutani M."/>
            <person name="Mochizuki N."/>
            <person name="Monte I."/>
            <person name="Mosher R."/>
            <person name="Nagasaki H."/>
            <person name="Nakagami H."/>
            <person name="Naramoto S."/>
            <person name="Nishitani K."/>
            <person name="Ohtani M."/>
            <person name="Okamoto T."/>
            <person name="Okumura M."/>
            <person name="Phillips J."/>
            <person name="Pollak B."/>
            <person name="Reinders A."/>
            <person name="Rovekamp M."/>
            <person name="Sano R."/>
            <person name="Sawa S."/>
            <person name="Schmid M.W."/>
            <person name="Shirakawa M."/>
            <person name="Solano R."/>
            <person name="Spunde A."/>
            <person name="Suetsugu N."/>
            <person name="Sugano S."/>
            <person name="Sugiyama A."/>
            <person name="Sun R."/>
            <person name="Suzuki Y."/>
            <person name="Takenaka M."/>
            <person name="Takezawa D."/>
            <person name="Tomogane H."/>
            <person name="Tsuzuki M."/>
            <person name="Ueda T."/>
            <person name="Umeda M."/>
            <person name="Ward J.M."/>
            <person name="Watanabe Y."/>
            <person name="Yazaki K."/>
            <person name="Yokoyama R."/>
            <person name="Yoshitake Y."/>
            <person name="Yotsui I."/>
            <person name="Zachgo S."/>
            <person name="Schmutz J."/>
        </authorList>
    </citation>
    <scope>NUCLEOTIDE SEQUENCE [LARGE SCALE GENOMIC DNA]</scope>
    <source>
        <strain evidence="3">Tak-1</strain>
    </source>
</reference>
<organism evidence="2 3">
    <name type="scientific">Marchantia polymorpha</name>
    <name type="common">Common liverwort</name>
    <name type="synonym">Marchantia aquatica</name>
    <dbReference type="NCBI Taxonomy" id="3197"/>
    <lineage>
        <taxon>Eukaryota</taxon>
        <taxon>Viridiplantae</taxon>
        <taxon>Streptophyta</taxon>
        <taxon>Embryophyta</taxon>
        <taxon>Marchantiophyta</taxon>
        <taxon>Marchantiopsida</taxon>
        <taxon>Marchantiidae</taxon>
        <taxon>Marchantiales</taxon>
        <taxon>Marchantiaceae</taxon>
        <taxon>Marchantia</taxon>
    </lineage>
</organism>
<protein>
    <submittedName>
        <fullName evidence="2">Uncharacterized protein</fullName>
    </submittedName>
</protein>